<evidence type="ECO:0000256" key="2">
    <source>
        <dbReference type="ARBA" id="ARBA00022771"/>
    </source>
</evidence>
<evidence type="ECO:0000256" key="1">
    <source>
        <dbReference type="ARBA" id="ARBA00022723"/>
    </source>
</evidence>
<dbReference type="InterPro" id="IPR027377">
    <property type="entry name" value="ZAR1/RTP1-5-like_Znf-3CxxC"/>
</dbReference>
<dbReference type="Proteomes" id="UP000838878">
    <property type="component" value="Chromosome 3"/>
</dbReference>
<keyword evidence="2" id="KW-0863">Zinc-finger</keyword>
<evidence type="ECO:0000259" key="4">
    <source>
        <dbReference type="SMART" id="SM01328"/>
    </source>
</evidence>
<dbReference type="SMART" id="SM01328">
    <property type="entry name" value="zf-3CxxC"/>
    <property type="match status" value="1"/>
</dbReference>
<evidence type="ECO:0000256" key="3">
    <source>
        <dbReference type="ARBA" id="ARBA00022833"/>
    </source>
</evidence>
<dbReference type="InterPro" id="IPR033446">
    <property type="entry name" value="ZCCHC24_Znf-3CxxC"/>
</dbReference>
<keyword evidence="3" id="KW-0862">Zinc</keyword>
<organism evidence="5 6">
    <name type="scientific">Brenthis ino</name>
    <name type="common">lesser marbled fritillary</name>
    <dbReference type="NCBI Taxonomy" id="405034"/>
    <lineage>
        <taxon>Eukaryota</taxon>
        <taxon>Metazoa</taxon>
        <taxon>Ecdysozoa</taxon>
        <taxon>Arthropoda</taxon>
        <taxon>Hexapoda</taxon>
        <taxon>Insecta</taxon>
        <taxon>Pterygota</taxon>
        <taxon>Neoptera</taxon>
        <taxon>Endopterygota</taxon>
        <taxon>Lepidoptera</taxon>
        <taxon>Glossata</taxon>
        <taxon>Ditrysia</taxon>
        <taxon>Papilionoidea</taxon>
        <taxon>Nymphalidae</taxon>
        <taxon>Heliconiinae</taxon>
        <taxon>Argynnini</taxon>
        <taxon>Brenthis</taxon>
    </lineage>
</organism>
<evidence type="ECO:0000313" key="5">
    <source>
        <dbReference type="EMBL" id="CAH0722615.1"/>
    </source>
</evidence>
<feature type="domain" description="3CxxC-type" evidence="4">
    <location>
        <begin position="72"/>
        <end position="139"/>
    </location>
</feature>
<protein>
    <recommendedName>
        <fullName evidence="4">3CxxC-type domain-containing protein</fullName>
    </recommendedName>
</protein>
<keyword evidence="6" id="KW-1185">Reference proteome</keyword>
<reference evidence="5" key="1">
    <citation type="submission" date="2021-12" db="EMBL/GenBank/DDBJ databases">
        <authorList>
            <person name="Martin H S."/>
        </authorList>
    </citation>
    <scope>NUCLEOTIDE SEQUENCE</scope>
</reference>
<gene>
    <name evidence="5" type="ORF">BINO364_LOCUS8550</name>
</gene>
<name>A0A8J9V9V1_9NEOP</name>
<dbReference type="Pfam" id="PF17180">
    <property type="entry name" value="Zn_ribbon_3CxxC_2"/>
    <property type="match status" value="1"/>
</dbReference>
<sequence length="153" mass="18352">MGIFCSKGERVSRLDRNDVYSICRNQQPEIVLSRNNGRTRIRESRSIITSNRREYHSNLRHRSPIKKNVLEPKYGEYKCKKCGRFWTSRLCWPDKYQFCKKCKKPVYPYTHRDLQPSDVTHKEDHPVHEKELCQMCQQLGYSCITLKRNANRK</sequence>
<dbReference type="OrthoDB" id="6943740at2759"/>
<dbReference type="EMBL" id="OV170223">
    <property type="protein sequence ID" value="CAH0722615.1"/>
    <property type="molecule type" value="Genomic_DNA"/>
</dbReference>
<proteinExistence type="predicted"/>
<keyword evidence="1" id="KW-0479">Metal-binding</keyword>
<feature type="non-terminal residue" evidence="5">
    <location>
        <position position="153"/>
    </location>
</feature>
<dbReference type="GO" id="GO:0008270">
    <property type="term" value="F:zinc ion binding"/>
    <property type="evidence" value="ECO:0007669"/>
    <property type="project" value="UniProtKB-KW"/>
</dbReference>
<accession>A0A8J9V9V1</accession>
<evidence type="ECO:0000313" key="6">
    <source>
        <dbReference type="Proteomes" id="UP000838878"/>
    </source>
</evidence>
<dbReference type="AlphaFoldDB" id="A0A8J9V9V1"/>